<dbReference type="Pfam" id="PF09626">
    <property type="entry name" value="DHC"/>
    <property type="match status" value="1"/>
</dbReference>
<organism evidence="1">
    <name type="scientific">hydrothermal vent metagenome</name>
    <dbReference type="NCBI Taxonomy" id="652676"/>
    <lineage>
        <taxon>unclassified sequences</taxon>
        <taxon>metagenomes</taxon>
        <taxon>ecological metagenomes</taxon>
    </lineage>
</organism>
<sequence length="102" mass="11408">MKNIRQTVFPILAMLASVVLVAGCSISTPATIVIPDEGSVGADIYRARCGSCHALPHPRRLSYAGWQVLLPVMEQRMQERGIGKFSDEERRILLTYLKEHSR</sequence>
<dbReference type="InterPro" id="IPR036909">
    <property type="entry name" value="Cyt_c-like_dom_sf"/>
</dbReference>
<dbReference type="EMBL" id="UOFM01000476">
    <property type="protein sequence ID" value="VAW82593.1"/>
    <property type="molecule type" value="Genomic_DNA"/>
</dbReference>
<name>A0A3B0Z2U3_9ZZZZ</name>
<reference evidence="1" key="1">
    <citation type="submission" date="2018-06" db="EMBL/GenBank/DDBJ databases">
        <authorList>
            <person name="Zhirakovskaya E."/>
        </authorList>
    </citation>
    <scope>NUCLEOTIDE SEQUENCE</scope>
</reference>
<evidence type="ECO:0000313" key="1">
    <source>
        <dbReference type="EMBL" id="VAW82593.1"/>
    </source>
</evidence>
<dbReference type="GO" id="GO:0020037">
    <property type="term" value="F:heme binding"/>
    <property type="evidence" value="ECO:0007669"/>
    <property type="project" value="InterPro"/>
</dbReference>
<proteinExistence type="predicted"/>
<dbReference type="GO" id="GO:0009055">
    <property type="term" value="F:electron transfer activity"/>
    <property type="evidence" value="ECO:0007669"/>
    <property type="project" value="InterPro"/>
</dbReference>
<dbReference type="PROSITE" id="PS51257">
    <property type="entry name" value="PROKAR_LIPOPROTEIN"/>
    <property type="match status" value="1"/>
</dbReference>
<protein>
    <recommendedName>
        <fullName evidence="2">Cytochrome c domain-containing protein</fullName>
    </recommendedName>
</protein>
<accession>A0A3B0Z2U3</accession>
<evidence type="ECO:0008006" key="2">
    <source>
        <dbReference type="Google" id="ProtNLM"/>
    </source>
</evidence>
<gene>
    <name evidence="1" type="ORF">MNBD_GAMMA14-2739</name>
</gene>
<dbReference type="AlphaFoldDB" id="A0A3B0Z2U3"/>
<dbReference type="InterPro" id="IPR018588">
    <property type="entry name" value="Dihaem_cytochrome-c"/>
</dbReference>
<dbReference type="SUPFAM" id="SSF46626">
    <property type="entry name" value="Cytochrome c"/>
    <property type="match status" value="1"/>
</dbReference>
<dbReference type="Gene3D" id="1.10.760.10">
    <property type="entry name" value="Cytochrome c-like domain"/>
    <property type="match status" value="1"/>
</dbReference>